<evidence type="ECO:0000256" key="12">
    <source>
        <dbReference type="ARBA" id="ARBA00048766"/>
    </source>
</evidence>
<organism evidence="16 17">
    <name type="scientific">Truncatella angustata</name>
    <dbReference type="NCBI Taxonomy" id="152316"/>
    <lineage>
        <taxon>Eukaryota</taxon>
        <taxon>Fungi</taxon>
        <taxon>Dikarya</taxon>
        <taxon>Ascomycota</taxon>
        <taxon>Pezizomycotina</taxon>
        <taxon>Sordariomycetes</taxon>
        <taxon>Xylariomycetidae</taxon>
        <taxon>Amphisphaeriales</taxon>
        <taxon>Sporocadaceae</taxon>
        <taxon>Truncatella</taxon>
    </lineage>
</organism>
<dbReference type="Pfam" id="PF00295">
    <property type="entry name" value="Glyco_hydro_28"/>
    <property type="match status" value="1"/>
</dbReference>
<evidence type="ECO:0000256" key="11">
    <source>
        <dbReference type="ARBA" id="ARBA00038933"/>
    </source>
</evidence>
<dbReference type="AlphaFoldDB" id="A0A9P8UL26"/>
<dbReference type="InterPro" id="IPR011050">
    <property type="entry name" value="Pectin_lyase_fold/virulence"/>
</dbReference>
<gene>
    <name evidence="16" type="ORF">BKA67DRAFT_563726</name>
</gene>
<dbReference type="RefSeq" id="XP_045958225.1">
    <property type="nucleotide sequence ID" value="XM_046102680.1"/>
</dbReference>
<evidence type="ECO:0000256" key="5">
    <source>
        <dbReference type="ARBA" id="ARBA00022737"/>
    </source>
</evidence>
<dbReference type="EC" id="3.2.1.67" evidence="11"/>
<keyword evidence="9 14" id="KW-0326">Glycosidase</keyword>
<evidence type="ECO:0000313" key="17">
    <source>
        <dbReference type="Proteomes" id="UP000758603"/>
    </source>
</evidence>
<feature type="active site" evidence="13">
    <location>
        <position position="321"/>
    </location>
</feature>
<evidence type="ECO:0000256" key="9">
    <source>
        <dbReference type="ARBA" id="ARBA00023295"/>
    </source>
</evidence>
<name>A0A9P8UL26_9PEZI</name>
<evidence type="ECO:0000256" key="15">
    <source>
        <dbReference type="SAM" id="Phobius"/>
    </source>
</evidence>
<dbReference type="PANTHER" id="PTHR31736:SF14">
    <property type="entry name" value="EXOPOLYGALACTURONASE X-1-RELATED"/>
    <property type="match status" value="1"/>
</dbReference>
<dbReference type="PANTHER" id="PTHR31736">
    <property type="match status" value="1"/>
</dbReference>
<keyword evidence="15" id="KW-0472">Membrane</keyword>
<evidence type="ECO:0000256" key="6">
    <source>
        <dbReference type="ARBA" id="ARBA00022801"/>
    </source>
</evidence>
<dbReference type="InterPro" id="IPR000743">
    <property type="entry name" value="Glyco_hydro_28"/>
</dbReference>
<dbReference type="GO" id="GO:0005576">
    <property type="term" value="C:extracellular region"/>
    <property type="evidence" value="ECO:0007669"/>
    <property type="project" value="UniProtKB-SubCell"/>
</dbReference>
<comment type="similarity">
    <text evidence="2 14">Belongs to the glycosyl hydrolase 28 family.</text>
</comment>
<dbReference type="InterPro" id="IPR012334">
    <property type="entry name" value="Pectin_lyas_fold"/>
</dbReference>
<comment type="subcellular location">
    <subcellularLocation>
        <location evidence="1">Secreted</location>
    </subcellularLocation>
</comment>
<proteinExistence type="inferred from homology"/>
<evidence type="ECO:0000256" key="3">
    <source>
        <dbReference type="ARBA" id="ARBA00022525"/>
    </source>
</evidence>
<dbReference type="EMBL" id="JAGPXC010000004">
    <property type="protein sequence ID" value="KAH6653955.1"/>
    <property type="molecule type" value="Genomic_DNA"/>
</dbReference>
<keyword evidence="7" id="KW-1015">Disulfide bond</keyword>
<sequence length="493" mass="53477">MLGTPAFYIKGSRCGQDENGVAWSLVLELGLSFVVLCPWLICCIAMKLSLIAAALPLAAASAVSFSSQKRDGDHISTRPEIVYSPEAPSVAPPSPKQRCKTCFIDSHGDGVTDDSEAILAAFNDCNNGGHVVFRENETYIIGTAMDWTFLQSIDIDIQGKILFTNDTTYWQANSFRFVFQNVTSFFKLGGDDVWIYGGGTIDGNGQAWYEAYAANAYTLRPVLIGADGLTNSIISDVVLRYSPQYYHFIANSTNVVFDNINIAGGSRNASVTAKNTDGWDTYRSDAITIQNSVINNGDDCVSFKPNSTDVLVQSLFCNGSHGISVGSLGQYKGEYDIVENVFVTNISMHNATDGARIKIWPNTASALSDDLQGGGGDGRVNNITYTDWTIDNVDYSIEVDQCYGQSNLTLCLEYPSPLKITNVIFNNFKGATSKKYQPQVATFACSSDTACSNIVSTDFSVLSPNGTNQAFCLNFNETSLDGVECTTVFKGFN</sequence>
<comment type="caution">
    <text evidence="16">The sequence shown here is derived from an EMBL/GenBank/DDBJ whole genome shotgun (WGS) entry which is preliminary data.</text>
</comment>
<evidence type="ECO:0000256" key="1">
    <source>
        <dbReference type="ARBA" id="ARBA00004613"/>
    </source>
</evidence>
<dbReference type="Proteomes" id="UP000758603">
    <property type="component" value="Unassembled WGS sequence"/>
</dbReference>
<evidence type="ECO:0000256" key="13">
    <source>
        <dbReference type="PROSITE-ProRule" id="PRU10052"/>
    </source>
</evidence>
<accession>A0A9P8UL26</accession>
<evidence type="ECO:0000256" key="10">
    <source>
        <dbReference type="ARBA" id="ARBA00023316"/>
    </source>
</evidence>
<evidence type="ECO:0000256" key="4">
    <source>
        <dbReference type="ARBA" id="ARBA00022729"/>
    </source>
</evidence>
<feature type="transmembrane region" description="Helical" evidence="15">
    <location>
        <begin position="20"/>
        <end position="41"/>
    </location>
</feature>
<keyword evidence="17" id="KW-1185">Reference proteome</keyword>
<keyword evidence="16" id="KW-0456">Lyase</keyword>
<dbReference type="GO" id="GO:0071555">
    <property type="term" value="P:cell wall organization"/>
    <property type="evidence" value="ECO:0007669"/>
    <property type="project" value="UniProtKB-KW"/>
</dbReference>
<keyword evidence="5" id="KW-0677">Repeat</keyword>
<keyword evidence="15" id="KW-1133">Transmembrane helix</keyword>
<keyword evidence="8" id="KW-0325">Glycoprotein</keyword>
<evidence type="ECO:0000313" key="16">
    <source>
        <dbReference type="EMBL" id="KAH6653955.1"/>
    </source>
</evidence>
<dbReference type="GO" id="GO:0004650">
    <property type="term" value="F:polygalacturonase activity"/>
    <property type="evidence" value="ECO:0007669"/>
    <property type="project" value="InterPro"/>
</dbReference>
<dbReference type="PROSITE" id="PS00502">
    <property type="entry name" value="POLYGALACTURONASE"/>
    <property type="match status" value="1"/>
</dbReference>
<evidence type="ECO:0000256" key="2">
    <source>
        <dbReference type="ARBA" id="ARBA00008834"/>
    </source>
</evidence>
<keyword evidence="3" id="KW-0964">Secreted</keyword>
<evidence type="ECO:0000256" key="7">
    <source>
        <dbReference type="ARBA" id="ARBA00023157"/>
    </source>
</evidence>
<reference evidence="16" key="1">
    <citation type="journal article" date="2021" name="Nat. Commun.">
        <title>Genetic determinants of endophytism in the Arabidopsis root mycobiome.</title>
        <authorList>
            <person name="Mesny F."/>
            <person name="Miyauchi S."/>
            <person name="Thiergart T."/>
            <person name="Pickel B."/>
            <person name="Atanasova L."/>
            <person name="Karlsson M."/>
            <person name="Huettel B."/>
            <person name="Barry K.W."/>
            <person name="Haridas S."/>
            <person name="Chen C."/>
            <person name="Bauer D."/>
            <person name="Andreopoulos W."/>
            <person name="Pangilinan J."/>
            <person name="LaButti K."/>
            <person name="Riley R."/>
            <person name="Lipzen A."/>
            <person name="Clum A."/>
            <person name="Drula E."/>
            <person name="Henrissat B."/>
            <person name="Kohler A."/>
            <person name="Grigoriev I.V."/>
            <person name="Martin F.M."/>
            <person name="Hacquard S."/>
        </authorList>
    </citation>
    <scope>NUCLEOTIDE SEQUENCE</scope>
    <source>
        <strain evidence="16">MPI-SDFR-AT-0073</strain>
    </source>
</reference>
<keyword evidence="10" id="KW-0961">Cell wall biogenesis/degradation</keyword>
<dbReference type="GO" id="GO:0047911">
    <property type="term" value="F:galacturan 1,4-alpha-galacturonidase activity"/>
    <property type="evidence" value="ECO:0007669"/>
    <property type="project" value="UniProtKB-EC"/>
</dbReference>
<dbReference type="GO" id="GO:0016829">
    <property type="term" value="F:lyase activity"/>
    <property type="evidence" value="ECO:0007669"/>
    <property type="project" value="UniProtKB-KW"/>
</dbReference>
<dbReference type="OrthoDB" id="187139at2759"/>
<dbReference type="GeneID" id="70131572"/>
<keyword evidence="4" id="KW-0732">Signal</keyword>
<dbReference type="GO" id="GO:0005975">
    <property type="term" value="P:carbohydrate metabolic process"/>
    <property type="evidence" value="ECO:0007669"/>
    <property type="project" value="InterPro"/>
</dbReference>
<keyword evidence="15" id="KW-0812">Transmembrane</keyword>
<evidence type="ECO:0000256" key="14">
    <source>
        <dbReference type="RuleBase" id="RU361169"/>
    </source>
</evidence>
<evidence type="ECO:0000256" key="8">
    <source>
        <dbReference type="ARBA" id="ARBA00023180"/>
    </source>
</evidence>
<protein>
    <recommendedName>
        <fullName evidence="11">galacturonan 1,4-alpha-galacturonidase</fullName>
        <ecNumber evidence="11">3.2.1.67</ecNumber>
    </recommendedName>
</protein>
<dbReference type="SUPFAM" id="SSF51126">
    <property type="entry name" value="Pectin lyase-like"/>
    <property type="match status" value="1"/>
</dbReference>
<dbReference type="Gene3D" id="2.160.20.10">
    <property type="entry name" value="Single-stranded right-handed beta-helix, Pectin lyase-like"/>
    <property type="match status" value="1"/>
</dbReference>
<comment type="catalytic activity">
    <reaction evidence="12">
        <text>[(1-&gt;4)-alpha-D-galacturonosyl](n) + H2O = alpha-D-galacturonate + [(1-&gt;4)-alpha-D-galacturonosyl](n-1)</text>
        <dbReference type="Rhea" id="RHEA:14117"/>
        <dbReference type="Rhea" id="RHEA-COMP:14570"/>
        <dbReference type="Rhea" id="RHEA-COMP:14572"/>
        <dbReference type="ChEBI" id="CHEBI:15377"/>
        <dbReference type="ChEBI" id="CHEBI:58658"/>
        <dbReference type="ChEBI" id="CHEBI:140523"/>
        <dbReference type="EC" id="3.2.1.67"/>
    </reaction>
</comment>
<keyword evidence="6 14" id="KW-0378">Hydrolase</keyword>